<dbReference type="InterPro" id="IPR003507">
    <property type="entry name" value="S66_fam"/>
</dbReference>
<evidence type="ECO:0000259" key="8">
    <source>
        <dbReference type="Pfam" id="PF17676"/>
    </source>
</evidence>
<keyword evidence="2 9" id="KW-0121">Carboxypeptidase</keyword>
<feature type="domain" description="LD-carboxypeptidase C-terminal" evidence="8">
    <location>
        <begin position="215"/>
        <end position="332"/>
    </location>
</feature>
<proteinExistence type="inferred from homology"/>
<dbReference type="AlphaFoldDB" id="A0A6I4TQ40"/>
<protein>
    <submittedName>
        <fullName evidence="9">LD-carboxypeptidase</fullName>
    </submittedName>
</protein>
<dbReference type="Gene3D" id="3.50.30.60">
    <property type="entry name" value="LD-carboxypeptidase A C-terminal domain-like"/>
    <property type="match status" value="1"/>
</dbReference>
<organism evidence="9 10">
    <name type="scientific">Croceibacterium xixiisoli</name>
    <dbReference type="NCBI Taxonomy" id="1476466"/>
    <lineage>
        <taxon>Bacteria</taxon>
        <taxon>Pseudomonadati</taxon>
        <taxon>Pseudomonadota</taxon>
        <taxon>Alphaproteobacteria</taxon>
        <taxon>Sphingomonadales</taxon>
        <taxon>Erythrobacteraceae</taxon>
        <taxon>Croceibacterium</taxon>
    </lineage>
</organism>
<dbReference type="Pfam" id="PF17676">
    <property type="entry name" value="Peptidase_S66C"/>
    <property type="match status" value="1"/>
</dbReference>
<comment type="caution">
    <text evidence="9">The sequence shown here is derived from an EMBL/GenBank/DDBJ whole genome shotgun (WGS) entry which is preliminary data.</text>
</comment>
<evidence type="ECO:0000256" key="3">
    <source>
        <dbReference type="ARBA" id="ARBA00022670"/>
    </source>
</evidence>
<dbReference type="Gene3D" id="3.40.50.10740">
    <property type="entry name" value="Class I glutamine amidotransferase-like"/>
    <property type="match status" value="1"/>
</dbReference>
<dbReference type="EMBL" id="WTYJ01000001">
    <property type="protein sequence ID" value="MXO97966.1"/>
    <property type="molecule type" value="Genomic_DNA"/>
</dbReference>
<comment type="similarity">
    <text evidence="1">Belongs to the peptidase S66 family.</text>
</comment>
<evidence type="ECO:0000256" key="5">
    <source>
        <dbReference type="ARBA" id="ARBA00022825"/>
    </source>
</evidence>
<reference evidence="9 10" key="1">
    <citation type="submission" date="2019-12" db="EMBL/GenBank/DDBJ databases">
        <title>Genomic-based taxomic classification of the family Erythrobacteraceae.</title>
        <authorList>
            <person name="Xu L."/>
        </authorList>
    </citation>
    <scope>NUCLEOTIDE SEQUENCE [LARGE SCALE GENOMIC DNA]</scope>
    <source>
        <strain evidence="9 10">S36</strain>
    </source>
</reference>
<evidence type="ECO:0000256" key="1">
    <source>
        <dbReference type="ARBA" id="ARBA00010233"/>
    </source>
</evidence>
<feature type="active site" description="Charge relay system" evidence="6">
    <location>
        <position position="246"/>
    </location>
</feature>
<name>A0A6I4TQ40_9SPHN</name>
<evidence type="ECO:0000259" key="7">
    <source>
        <dbReference type="Pfam" id="PF02016"/>
    </source>
</evidence>
<sequence>MPMLSRRSAIREMGGIALAGALPLVLGGAPAMARGTRLPPRLRLGDTVGLIAPAGFSDDAAALDAIRHTITGMGLVPKMGRHVLERHGYLAGTDQQRADDIHAMFADEEVRGIFAIRGGWGCARLLPLLDWDLIRSNPKLLIGYSDITALHLAFARRAGFPTIHAPNASGRWLKTSWESLWRLAFTGETPLLGAGDAGVSTGDLPVTTIRPGLASGRLLGGNLTVLTTLMGTPWLPDFDGAILFLEDVAEAEYRVDRMLSQLALSGVLRRLSGVVFGQCTRCSSGVGDYIGFTLPQLFGQYFAPLGIPAFSGANIGHLSNQLSLPFGAQVEMDATAGTIRLLEPVVR</sequence>
<dbReference type="Pfam" id="PF02016">
    <property type="entry name" value="Peptidase_S66"/>
    <property type="match status" value="1"/>
</dbReference>
<dbReference type="InterPro" id="IPR040921">
    <property type="entry name" value="Peptidase_S66C"/>
</dbReference>
<dbReference type="PANTHER" id="PTHR30237">
    <property type="entry name" value="MURAMOYLTETRAPEPTIDE CARBOXYPEPTIDASE"/>
    <property type="match status" value="1"/>
</dbReference>
<evidence type="ECO:0000256" key="4">
    <source>
        <dbReference type="ARBA" id="ARBA00022801"/>
    </source>
</evidence>
<gene>
    <name evidence="9" type="ORF">GRI97_03050</name>
</gene>
<feature type="active site" description="Nucleophile" evidence="6">
    <location>
        <position position="145"/>
    </location>
</feature>
<dbReference type="GO" id="GO:0004180">
    <property type="term" value="F:carboxypeptidase activity"/>
    <property type="evidence" value="ECO:0007669"/>
    <property type="project" value="UniProtKB-KW"/>
</dbReference>
<dbReference type="InterPro" id="IPR040449">
    <property type="entry name" value="Peptidase_S66_N"/>
</dbReference>
<evidence type="ECO:0000313" key="9">
    <source>
        <dbReference type="EMBL" id="MXO97966.1"/>
    </source>
</evidence>
<dbReference type="InterPro" id="IPR006311">
    <property type="entry name" value="TAT_signal"/>
</dbReference>
<dbReference type="SUPFAM" id="SSF141986">
    <property type="entry name" value="LD-carboxypeptidase A C-terminal domain-like"/>
    <property type="match status" value="1"/>
</dbReference>
<dbReference type="PANTHER" id="PTHR30237:SF2">
    <property type="entry name" value="MUREIN TETRAPEPTIDE CARBOXYPEPTIDASE"/>
    <property type="match status" value="1"/>
</dbReference>
<dbReference type="PIRSF" id="PIRSF028757">
    <property type="entry name" value="LD-carboxypeptidase"/>
    <property type="match status" value="1"/>
</dbReference>
<dbReference type="InterPro" id="IPR027478">
    <property type="entry name" value="LdcA_N"/>
</dbReference>
<dbReference type="Proteomes" id="UP000469430">
    <property type="component" value="Unassembled WGS sequence"/>
</dbReference>
<dbReference type="GO" id="GO:0008236">
    <property type="term" value="F:serine-type peptidase activity"/>
    <property type="evidence" value="ECO:0007669"/>
    <property type="project" value="UniProtKB-KW"/>
</dbReference>
<evidence type="ECO:0000256" key="2">
    <source>
        <dbReference type="ARBA" id="ARBA00022645"/>
    </source>
</evidence>
<dbReference type="OrthoDB" id="9807329at2"/>
<feature type="domain" description="LD-carboxypeptidase N-terminal" evidence="7">
    <location>
        <begin position="48"/>
        <end position="165"/>
    </location>
</feature>
<keyword evidence="10" id="KW-1185">Reference proteome</keyword>
<accession>A0A6I4TQ40</accession>
<evidence type="ECO:0000313" key="10">
    <source>
        <dbReference type="Proteomes" id="UP000469430"/>
    </source>
</evidence>
<keyword evidence="4" id="KW-0378">Hydrolase</keyword>
<keyword evidence="3" id="KW-0645">Protease</keyword>
<dbReference type="SUPFAM" id="SSF52317">
    <property type="entry name" value="Class I glutamine amidotransferase-like"/>
    <property type="match status" value="1"/>
</dbReference>
<evidence type="ECO:0000256" key="6">
    <source>
        <dbReference type="PIRSR" id="PIRSR028757-1"/>
    </source>
</evidence>
<dbReference type="CDD" id="cd07025">
    <property type="entry name" value="Peptidase_S66"/>
    <property type="match status" value="1"/>
</dbReference>
<feature type="active site" description="Charge relay system" evidence="6">
    <location>
        <position position="317"/>
    </location>
</feature>
<dbReference type="GO" id="GO:0006508">
    <property type="term" value="P:proteolysis"/>
    <property type="evidence" value="ECO:0007669"/>
    <property type="project" value="UniProtKB-KW"/>
</dbReference>
<keyword evidence="5" id="KW-0720">Serine protease</keyword>
<dbReference type="InterPro" id="IPR027461">
    <property type="entry name" value="Carboxypeptidase_A_C_sf"/>
</dbReference>
<dbReference type="InterPro" id="IPR029062">
    <property type="entry name" value="Class_I_gatase-like"/>
</dbReference>
<dbReference type="PROSITE" id="PS51318">
    <property type="entry name" value="TAT"/>
    <property type="match status" value="1"/>
</dbReference>